<proteinExistence type="predicted"/>
<evidence type="ECO:0000313" key="1">
    <source>
        <dbReference type="EMBL" id="KAI3759125.1"/>
    </source>
</evidence>
<reference evidence="2" key="1">
    <citation type="journal article" date="2022" name="Mol. Ecol. Resour.">
        <title>The genomes of chicory, endive, great burdock and yacon provide insights into Asteraceae palaeo-polyploidization history and plant inulin production.</title>
        <authorList>
            <person name="Fan W."/>
            <person name="Wang S."/>
            <person name="Wang H."/>
            <person name="Wang A."/>
            <person name="Jiang F."/>
            <person name="Liu H."/>
            <person name="Zhao H."/>
            <person name="Xu D."/>
            <person name="Zhang Y."/>
        </authorList>
    </citation>
    <scope>NUCLEOTIDE SEQUENCE [LARGE SCALE GENOMIC DNA]</scope>
    <source>
        <strain evidence="2">cv. Niubang</strain>
    </source>
</reference>
<organism evidence="1 2">
    <name type="scientific">Arctium lappa</name>
    <name type="common">Greater burdock</name>
    <name type="synonym">Lappa major</name>
    <dbReference type="NCBI Taxonomy" id="4217"/>
    <lineage>
        <taxon>Eukaryota</taxon>
        <taxon>Viridiplantae</taxon>
        <taxon>Streptophyta</taxon>
        <taxon>Embryophyta</taxon>
        <taxon>Tracheophyta</taxon>
        <taxon>Spermatophyta</taxon>
        <taxon>Magnoliopsida</taxon>
        <taxon>eudicotyledons</taxon>
        <taxon>Gunneridae</taxon>
        <taxon>Pentapetalae</taxon>
        <taxon>asterids</taxon>
        <taxon>campanulids</taxon>
        <taxon>Asterales</taxon>
        <taxon>Asteraceae</taxon>
        <taxon>Carduoideae</taxon>
        <taxon>Cardueae</taxon>
        <taxon>Arctiinae</taxon>
        <taxon>Arctium</taxon>
    </lineage>
</organism>
<keyword evidence="2" id="KW-1185">Reference proteome</keyword>
<evidence type="ECO:0000313" key="2">
    <source>
        <dbReference type="Proteomes" id="UP001055879"/>
    </source>
</evidence>
<sequence length="114" mass="12106">MVTSSIEVGCSVNRCCDVRNGSVVSVLDNSSGLILARVDYATGLIVGDVRWLRDVITGARAVGRGSRPGTFNGSTLDAYFSCYCCCLSLANSVMADVFGPYDIILFCFAFAVLV</sequence>
<dbReference type="EMBL" id="CM042048">
    <property type="protein sequence ID" value="KAI3759125.1"/>
    <property type="molecule type" value="Genomic_DNA"/>
</dbReference>
<accession>A0ACB9EKF4</accession>
<gene>
    <name evidence="1" type="ORF">L6452_06700</name>
</gene>
<dbReference type="Proteomes" id="UP001055879">
    <property type="component" value="Linkage Group LG02"/>
</dbReference>
<protein>
    <submittedName>
        <fullName evidence="1">Uncharacterized protein</fullName>
    </submittedName>
</protein>
<comment type="caution">
    <text evidence="1">The sequence shown here is derived from an EMBL/GenBank/DDBJ whole genome shotgun (WGS) entry which is preliminary data.</text>
</comment>
<reference evidence="1 2" key="2">
    <citation type="journal article" date="2022" name="Mol. Ecol. Resour.">
        <title>The genomes of chicory, endive, great burdock and yacon provide insights into Asteraceae paleo-polyploidization history and plant inulin production.</title>
        <authorList>
            <person name="Fan W."/>
            <person name="Wang S."/>
            <person name="Wang H."/>
            <person name="Wang A."/>
            <person name="Jiang F."/>
            <person name="Liu H."/>
            <person name="Zhao H."/>
            <person name="Xu D."/>
            <person name="Zhang Y."/>
        </authorList>
    </citation>
    <scope>NUCLEOTIDE SEQUENCE [LARGE SCALE GENOMIC DNA]</scope>
    <source>
        <strain evidence="2">cv. Niubang</strain>
    </source>
</reference>
<name>A0ACB9EKF4_ARCLA</name>